<proteinExistence type="predicted"/>
<keyword evidence="1" id="KW-0472">Membrane</keyword>
<dbReference type="Proteomes" id="UP000231542">
    <property type="component" value="Unassembled WGS sequence"/>
</dbReference>
<dbReference type="Pfam" id="PF07705">
    <property type="entry name" value="CARDB"/>
    <property type="match status" value="1"/>
</dbReference>
<evidence type="ECO:0000256" key="1">
    <source>
        <dbReference type="SAM" id="Phobius"/>
    </source>
</evidence>
<feature type="domain" description="CARDB" evidence="2">
    <location>
        <begin position="398"/>
        <end position="487"/>
    </location>
</feature>
<dbReference type="AlphaFoldDB" id="A0A2H0YWS2"/>
<keyword evidence="1" id="KW-1133">Transmembrane helix</keyword>
<evidence type="ECO:0000259" key="2">
    <source>
        <dbReference type="Pfam" id="PF07705"/>
    </source>
</evidence>
<feature type="transmembrane region" description="Helical" evidence="1">
    <location>
        <begin position="1013"/>
        <end position="1036"/>
    </location>
</feature>
<protein>
    <recommendedName>
        <fullName evidence="2">CARDB domain-containing protein</fullName>
    </recommendedName>
</protein>
<evidence type="ECO:0000313" key="3">
    <source>
        <dbReference type="EMBL" id="PIS42930.1"/>
    </source>
</evidence>
<evidence type="ECO:0000313" key="4">
    <source>
        <dbReference type="Proteomes" id="UP000231542"/>
    </source>
</evidence>
<accession>A0A2H0YWS2</accession>
<gene>
    <name evidence="3" type="ORF">COT24_00840</name>
</gene>
<dbReference type="InterPro" id="IPR011635">
    <property type="entry name" value="CARDB"/>
</dbReference>
<dbReference type="InterPro" id="IPR013783">
    <property type="entry name" value="Ig-like_fold"/>
</dbReference>
<name>A0A2H0YWS2_9BACT</name>
<reference evidence="3 4" key="1">
    <citation type="submission" date="2017-09" db="EMBL/GenBank/DDBJ databases">
        <title>Depth-based differentiation of microbial function through sediment-hosted aquifers and enrichment of novel symbionts in the deep terrestrial subsurface.</title>
        <authorList>
            <person name="Probst A.J."/>
            <person name="Ladd B."/>
            <person name="Jarett J.K."/>
            <person name="Geller-Mcgrath D.E."/>
            <person name="Sieber C.M."/>
            <person name="Emerson J.B."/>
            <person name="Anantharaman K."/>
            <person name="Thomas B.C."/>
            <person name="Malmstrom R."/>
            <person name="Stieglmeier M."/>
            <person name="Klingl A."/>
            <person name="Woyke T."/>
            <person name="Ryan C.M."/>
            <person name="Banfield J.F."/>
        </authorList>
    </citation>
    <scope>NUCLEOTIDE SEQUENCE [LARGE SCALE GENOMIC DNA]</scope>
    <source>
        <strain evidence="3">CG08_land_8_20_14_0_20_40_16</strain>
    </source>
</reference>
<comment type="caution">
    <text evidence="3">The sequence shown here is derived from an EMBL/GenBank/DDBJ whole genome shotgun (WGS) entry which is preliminary data.</text>
</comment>
<organism evidence="3 4">
    <name type="scientific">Candidatus Kerfeldbacteria bacterium CG08_land_8_20_14_0_20_40_16</name>
    <dbReference type="NCBI Taxonomy" id="2014244"/>
    <lineage>
        <taxon>Bacteria</taxon>
        <taxon>Candidatus Kerfeldiibacteriota</taxon>
    </lineage>
</organism>
<dbReference type="EMBL" id="PEXU01000011">
    <property type="protein sequence ID" value="PIS42930.1"/>
    <property type="molecule type" value="Genomic_DNA"/>
</dbReference>
<dbReference type="Gene3D" id="2.60.40.10">
    <property type="entry name" value="Immunoglobulins"/>
    <property type="match status" value="1"/>
</dbReference>
<keyword evidence="1" id="KW-0812">Transmembrane</keyword>
<sequence>MVMKNLKKTIPIFVSLVAILLLFLFINYARETLAGQTRDMQFGWGSGYSYDDIYQLSVPSSYQGCFVKIYGTQYCYDTTDGSSGRDESLLVSVKGCLNRTECIISADPGEVMNVVFDETGNQYCDPSYYNSTMWDYEVKKYGYCGDGTCGTSADQIGTCVNGKIATEDCSSCPSDCGQCEQEQKSDGESCSSDSECLSGFCVHGICRYEMYYGDDGYCDRGSKFEYEEPCMFNDCQNTSECQAAEGKTCSDATNCPGMYCVQGYCRFEPIYCGDDYCDEINGETASSCPADCAEQKKPDGAACSIWTECEGGHCVHSVCRSSRTYCGDQACDSQDGETCSDCPADCRECATGPECGNGTCESGETCSNCAQDCGVCPETEETEPEEGEEEILDETKLPDLRVFIYGTVDVFPGTDKIGTLILENEGEGTAKNVKVKIYVDRENLLTITPTEIEVGDIAAGQEKNEAITISADGQMFGTAHLMIKVDGNFGTKVEFVRARVMPFLELKVPESIILQPQETKEFAASVTNQSNERILVKSLTLESSDTSVVSIDTGQTMEVKGQGEGIEPEESFSTESDNLLESLYPKPKIKAEGIGETMLYFRLNYGFPENTAKEGSTLVVPVEIKVADSLGGKKASVDFEVIPSAIMIERLEAREIKLKIENTGSEYIKNGSITIKEDSDKFDATEKAEFGFIAPGDERTATIDVMGNNVNLEGDFIDTLEFNGKYYTIDDREYYFSKNIQMTLVKERQGCDAGDQDCVQAMACLMELSNKMSCSLEVADVIPYFDKPVAAVLATSDFCEIKNRAASGDSIGAAISTIFTSADLADNGADAVPGAGNLVSVISDIVEGAADCTEGYVYDIVNEYCASGKGYTGCAEEIFNTFAEFTGQSDKTEATKRVMVIMVGSPVFVEMLDDANNELTPLEGISIYQKEDLKLVFIEDPDQLKNGYNLKLSSYSNGQYSIHVALIDSGTVIEKKVIGDQSINKDETVSYSLGTKSSSGSLEAIVINKKPGIYWVIYIAIGIGALLLVAAVILIVKKRKRKGF</sequence>